<sequence>MKMVKVEMPMPNTMDSTHSVNQLCEHTRLDELSISMPAVSTTNNCTSSNNASLNASTEPDSEDKVVSTTKKSGAGVRRQEKPPYSYIALIFMAIESSPAKRMTLNEIYNFLQQRFAFFRGPYQGWKNSVRHNLSLNECFVKLPKGLGRPGKGHYWTIDPSSQLMFEEGSFRRRPRGFRRKCQTMKAYTTFYPTPSSAGLLPPTPYDLLSQQQHQAGVLQSHAQVATSHHQAYMSTDPQSMMPSSTAALAPTSHCSFASTGQNSLGPMSHHYLANCSLPQPMTPMSSAGSGDLPLNSSMYSAAAPSISMDTMSAAWSSCPPHPSVTHSSQYIKQPPPSPVPSPVSQMQSLPPDLGPMSYSSGSPSIHGQSLLGNTADSMDIALAGMRFSHSGGSPCERKVFSTAPFPTTPLSSLGSLSPGAPTSALPQPLYYESKYTL</sequence>
<reference evidence="1" key="1">
    <citation type="submission" date="2020-05" db="EMBL/GenBank/DDBJ databases">
        <title>Large-scale comparative analyses of tick genomes elucidate their genetic diversity and vector capacities.</title>
        <authorList>
            <person name="Jia N."/>
            <person name="Wang J."/>
            <person name="Shi W."/>
            <person name="Du L."/>
            <person name="Sun Y."/>
            <person name="Zhan W."/>
            <person name="Jiang J."/>
            <person name="Wang Q."/>
            <person name="Zhang B."/>
            <person name="Ji P."/>
            <person name="Sakyi L.B."/>
            <person name="Cui X."/>
            <person name="Yuan T."/>
            <person name="Jiang B."/>
            <person name="Yang W."/>
            <person name="Lam T.T.-Y."/>
            <person name="Chang Q."/>
            <person name="Ding S."/>
            <person name="Wang X."/>
            <person name="Zhu J."/>
            <person name="Ruan X."/>
            <person name="Zhao L."/>
            <person name="Wei J."/>
            <person name="Que T."/>
            <person name="Du C."/>
            <person name="Cheng J."/>
            <person name="Dai P."/>
            <person name="Han X."/>
            <person name="Huang E."/>
            <person name="Gao Y."/>
            <person name="Liu J."/>
            <person name="Shao H."/>
            <person name="Ye R."/>
            <person name="Li L."/>
            <person name="Wei W."/>
            <person name="Wang X."/>
            <person name="Wang C."/>
            <person name="Yang T."/>
            <person name="Huo Q."/>
            <person name="Li W."/>
            <person name="Guo W."/>
            <person name="Chen H."/>
            <person name="Zhou L."/>
            <person name="Ni X."/>
            <person name="Tian J."/>
            <person name="Zhou Y."/>
            <person name="Sheng Y."/>
            <person name="Liu T."/>
            <person name="Pan Y."/>
            <person name="Xia L."/>
            <person name="Li J."/>
            <person name="Zhao F."/>
            <person name="Cao W."/>
        </authorList>
    </citation>
    <scope>NUCLEOTIDE SEQUENCE</scope>
    <source>
        <strain evidence="1">Dsil-2018</strain>
    </source>
</reference>
<organism evidence="1 2">
    <name type="scientific">Dermacentor silvarum</name>
    <name type="common">Tick</name>
    <dbReference type="NCBI Taxonomy" id="543639"/>
    <lineage>
        <taxon>Eukaryota</taxon>
        <taxon>Metazoa</taxon>
        <taxon>Ecdysozoa</taxon>
        <taxon>Arthropoda</taxon>
        <taxon>Chelicerata</taxon>
        <taxon>Arachnida</taxon>
        <taxon>Acari</taxon>
        <taxon>Parasitiformes</taxon>
        <taxon>Ixodida</taxon>
        <taxon>Ixodoidea</taxon>
        <taxon>Ixodidae</taxon>
        <taxon>Rhipicephalinae</taxon>
        <taxon>Dermacentor</taxon>
    </lineage>
</organism>
<proteinExistence type="predicted"/>
<dbReference type="Proteomes" id="UP000821865">
    <property type="component" value="Chromosome 1"/>
</dbReference>
<dbReference type="EMBL" id="CM023470">
    <property type="protein sequence ID" value="KAH7980675.1"/>
    <property type="molecule type" value="Genomic_DNA"/>
</dbReference>
<protein>
    <submittedName>
        <fullName evidence="1">Uncharacterized protein</fullName>
    </submittedName>
</protein>
<evidence type="ECO:0000313" key="2">
    <source>
        <dbReference type="Proteomes" id="UP000821865"/>
    </source>
</evidence>
<gene>
    <name evidence="1" type="ORF">HPB49_018187</name>
</gene>
<evidence type="ECO:0000313" key="1">
    <source>
        <dbReference type="EMBL" id="KAH7980675.1"/>
    </source>
</evidence>
<comment type="caution">
    <text evidence="1">The sequence shown here is derived from an EMBL/GenBank/DDBJ whole genome shotgun (WGS) entry which is preliminary data.</text>
</comment>
<name>A0ACB8E2D2_DERSI</name>
<keyword evidence="2" id="KW-1185">Reference proteome</keyword>
<accession>A0ACB8E2D2</accession>